<dbReference type="Gene3D" id="3.10.50.10">
    <property type="match status" value="1"/>
</dbReference>
<dbReference type="RefSeq" id="WP_288310523.1">
    <property type="nucleotide sequence ID" value="NZ_VULN01000005.1"/>
</dbReference>
<dbReference type="GO" id="GO:0005975">
    <property type="term" value="P:carbohydrate metabolic process"/>
    <property type="evidence" value="ECO:0007669"/>
    <property type="project" value="InterPro"/>
</dbReference>
<dbReference type="InterPro" id="IPR029070">
    <property type="entry name" value="Chitinase_insertion_sf"/>
</dbReference>
<evidence type="ECO:0000256" key="2">
    <source>
        <dbReference type="SAM" id="SignalP"/>
    </source>
</evidence>
<reference evidence="4 5" key="1">
    <citation type="submission" date="2019-08" db="EMBL/GenBank/DDBJ databases">
        <title>In-depth cultivation of the pig gut microbiome towards novel bacterial diversity and tailored functional studies.</title>
        <authorList>
            <person name="Wylensek D."/>
            <person name="Hitch T.C.A."/>
            <person name="Clavel T."/>
        </authorList>
    </citation>
    <scope>NUCLEOTIDE SEQUENCE [LARGE SCALE GENOMIC DNA]</scope>
    <source>
        <strain evidence="4 5">WCA-389-WT-5B</strain>
    </source>
</reference>
<feature type="domain" description="GH18" evidence="3">
    <location>
        <begin position="48"/>
        <end position="367"/>
    </location>
</feature>
<dbReference type="GO" id="GO:0016787">
    <property type="term" value="F:hydrolase activity"/>
    <property type="evidence" value="ECO:0007669"/>
    <property type="project" value="UniProtKB-KW"/>
</dbReference>
<sequence>MDKRWICIFCLCLMTLTGTACARTPEPAGPEKGKNPPVQEPYRPRKVEGPVGLVWDWQAPGEKPSTLAREKKLPGITVLSPSWFVIRDTDGNMEEKNASLDYAPQAHAKGYRVWALITNGFDPDLTHGLLDNPAGRKNAAEGLLALARKYQLDGINLDFENIRAEDSDRLTAFVGEIAGPLRQEGYTVSIDVTVPSDNGNWSRCYDRKALSEQVDYVMLMAYDEHHRLSKVAGSVASLPWVERGIRKTLEEVPAEKLVLGMPLYMRDWKEENGMVSAKTLSMPGARKLIAEKGLVPAWRSEEAQYYFEYREQGVLHRVWQEDARSLALKNALISRYNLAGSAYWRKGLEEPEVWEILADANFLLHKNK</sequence>
<name>A0A6N7VY23_ACIFE</name>
<dbReference type="Proteomes" id="UP000441455">
    <property type="component" value="Unassembled WGS sequence"/>
</dbReference>
<comment type="caution">
    <text evidence="4">The sequence shown here is derived from an EMBL/GenBank/DDBJ whole genome shotgun (WGS) entry which is preliminary data.</text>
</comment>
<proteinExistence type="predicted"/>
<keyword evidence="2" id="KW-0732">Signal</keyword>
<dbReference type="SUPFAM" id="SSF51445">
    <property type="entry name" value="(Trans)glycosidases"/>
    <property type="match status" value="1"/>
</dbReference>
<dbReference type="PROSITE" id="PS51910">
    <property type="entry name" value="GH18_2"/>
    <property type="match status" value="1"/>
</dbReference>
<dbReference type="SMART" id="SM00636">
    <property type="entry name" value="Glyco_18"/>
    <property type="match status" value="1"/>
</dbReference>
<evidence type="ECO:0000256" key="1">
    <source>
        <dbReference type="SAM" id="MobiDB-lite"/>
    </source>
</evidence>
<dbReference type="PANTHER" id="PTHR46066:SF2">
    <property type="entry name" value="CHITINASE DOMAIN-CONTAINING PROTEIN 1"/>
    <property type="match status" value="1"/>
</dbReference>
<dbReference type="PROSITE" id="PS51257">
    <property type="entry name" value="PROKAR_LIPOPROTEIN"/>
    <property type="match status" value="1"/>
</dbReference>
<dbReference type="PANTHER" id="PTHR46066">
    <property type="entry name" value="CHITINASE DOMAIN-CONTAINING PROTEIN 1 FAMILY MEMBER"/>
    <property type="match status" value="1"/>
</dbReference>
<evidence type="ECO:0000313" key="5">
    <source>
        <dbReference type="Proteomes" id="UP000441455"/>
    </source>
</evidence>
<organism evidence="4 5">
    <name type="scientific">Acidaminococcus fermentans</name>
    <dbReference type="NCBI Taxonomy" id="905"/>
    <lineage>
        <taxon>Bacteria</taxon>
        <taxon>Bacillati</taxon>
        <taxon>Bacillota</taxon>
        <taxon>Negativicutes</taxon>
        <taxon>Acidaminococcales</taxon>
        <taxon>Acidaminococcaceae</taxon>
        <taxon>Acidaminococcus</taxon>
    </lineage>
</organism>
<dbReference type="EMBL" id="VULN01000005">
    <property type="protein sequence ID" value="MSS81955.1"/>
    <property type="molecule type" value="Genomic_DNA"/>
</dbReference>
<dbReference type="Pfam" id="PF00704">
    <property type="entry name" value="Glyco_hydro_18"/>
    <property type="match status" value="1"/>
</dbReference>
<dbReference type="AlphaFoldDB" id="A0A6N7VY23"/>
<feature type="region of interest" description="Disordered" evidence="1">
    <location>
        <begin position="25"/>
        <end position="45"/>
    </location>
</feature>
<accession>A0A6N7VY23</accession>
<evidence type="ECO:0000259" key="3">
    <source>
        <dbReference type="PROSITE" id="PS51910"/>
    </source>
</evidence>
<feature type="signal peptide" evidence="2">
    <location>
        <begin position="1"/>
        <end position="22"/>
    </location>
</feature>
<dbReference type="InterPro" id="IPR017853">
    <property type="entry name" value="GH"/>
</dbReference>
<feature type="chain" id="PRO_5026652882" evidence="2">
    <location>
        <begin position="23"/>
        <end position="368"/>
    </location>
</feature>
<evidence type="ECO:0000313" key="4">
    <source>
        <dbReference type="EMBL" id="MSS81955.1"/>
    </source>
</evidence>
<dbReference type="InterPro" id="IPR001223">
    <property type="entry name" value="Glyco_hydro18_cat"/>
</dbReference>
<dbReference type="GO" id="GO:0008061">
    <property type="term" value="F:chitin binding"/>
    <property type="evidence" value="ECO:0007669"/>
    <property type="project" value="InterPro"/>
</dbReference>
<dbReference type="InterPro" id="IPR011583">
    <property type="entry name" value="Chitinase_II/V-like_cat"/>
</dbReference>
<protein>
    <submittedName>
        <fullName evidence="4">Glycoside hydrolase</fullName>
    </submittedName>
</protein>
<dbReference type="Gene3D" id="3.20.20.80">
    <property type="entry name" value="Glycosidases"/>
    <property type="match status" value="1"/>
</dbReference>
<gene>
    <name evidence="4" type="ORF">FX155_05015</name>
</gene>
<keyword evidence="4" id="KW-0378">Hydrolase</keyword>